<protein>
    <submittedName>
        <fullName evidence="1">Uncharacterized protein</fullName>
    </submittedName>
</protein>
<dbReference type="Proteomes" id="UP001158730">
    <property type="component" value="Unassembled WGS sequence"/>
</dbReference>
<dbReference type="AlphaFoldDB" id="A0AA42N6H4"/>
<accession>A0AA42N6H4</accession>
<gene>
    <name evidence="1" type="ORF">N5C05_21840</name>
</gene>
<name>A0AA42N6H4_AQUAC</name>
<evidence type="ECO:0000313" key="2">
    <source>
        <dbReference type="Proteomes" id="UP001158730"/>
    </source>
</evidence>
<dbReference type="EMBL" id="JAOBYN010000048">
    <property type="protein sequence ID" value="MDH1057379.1"/>
    <property type="molecule type" value="Genomic_DNA"/>
</dbReference>
<sequence length="154" mass="17071">MKKIASILIFILILIAAKVIGNLGGKYAATSKQPNQHESLRMFVNEFAVNNANFNYPIKINEETYLISRSIKDEGQSMFVVENYRIIAPVTANPSEIKAAGENTQQQVKGIFCASLQERDRLFTGYSSVGIIQNMTDSNGKALFSIKVEKSQCS</sequence>
<evidence type="ECO:0000313" key="1">
    <source>
        <dbReference type="EMBL" id="MDH1057379.1"/>
    </source>
</evidence>
<proteinExistence type="predicted"/>
<organism evidence="1 2">
    <name type="scientific">Aquipseudomonas alcaligenes</name>
    <name type="common">Pseudomonas alcaligenes</name>
    <dbReference type="NCBI Taxonomy" id="43263"/>
    <lineage>
        <taxon>Bacteria</taxon>
        <taxon>Pseudomonadati</taxon>
        <taxon>Pseudomonadota</taxon>
        <taxon>Gammaproteobacteria</taxon>
        <taxon>Pseudomonadales</taxon>
        <taxon>Pseudomonadaceae</taxon>
        <taxon>Aquipseudomonas</taxon>
    </lineage>
</organism>
<comment type="caution">
    <text evidence="1">The sequence shown here is derived from an EMBL/GenBank/DDBJ whole genome shotgun (WGS) entry which is preliminary data.</text>
</comment>
<reference evidence="1" key="1">
    <citation type="submission" date="2022-09" db="EMBL/GenBank/DDBJ databases">
        <title>Intensive care unit water sources are persistently colonized with multi-drug resistant bacteria and are the site of extensive horizontal gene transfer of antibiotic resistance genes.</title>
        <authorList>
            <person name="Diorio-Toth L."/>
        </authorList>
    </citation>
    <scope>NUCLEOTIDE SEQUENCE</scope>
    <source>
        <strain evidence="1">GD03990</strain>
    </source>
</reference>
<dbReference type="RefSeq" id="WP_280055493.1">
    <property type="nucleotide sequence ID" value="NZ_JAOBYN010000048.1"/>
</dbReference>